<dbReference type="SUPFAM" id="SSF55486">
    <property type="entry name" value="Metalloproteases ('zincins'), catalytic domain"/>
    <property type="match status" value="1"/>
</dbReference>
<dbReference type="PROSITE" id="PS51257">
    <property type="entry name" value="PROKAR_LIPOPROTEIN"/>
    <property type="match status" value="1"/>
</dbReference>
<protein>
    <recommendedName>
        <fullName evidence="3">Substrate import-associated zinc metallohydrolase lipoprotein</fullName>
    </recommendedName>
</protein>
<evidence type="ECO:0008006" key="3">
    <source>
        <dbReference type="Google" id="ProtNLM"/>
    </source>
</evidence>
<evidence type="ECO:0000313" key="2">
    <source>
        <dbReference type="Proteomes" id="UP000248079"/>
    </source>
</evidence>
<organism evidence="1 2">
    <name type="scientific">Marinifilum breve</name>
    <dbReference type="NCBI Taxonomy" id="2184082"/>
    <lineage>
        <taxon>Bacteria</taxon>
        <taxon>Pseudomonadati</taxon>
        <taxon>Bacteroidota</taxon>
        <taxon>Bacteroidia</taxon>
        <taxon>Marinilabiliales</taxon>
        <taxon>Marinifilaceae</taxon>
    </lineage>
</organism>
<dbReference type="Proteomes" id="UP000248079">
    <property type="component" value="Unassembled WGS sequence"/>
</dbReference>
<dbReference type="AlphaFoldDB" id="A0A2V4A4P0"/>
<evidence type="ECO:0000313" key="1">
    <source>
        <dbReference type="EMBL" id="PXX95018.1"/>
    </source>
</evidence>
<name>A0A2V4A4P0_9BACT</name>
<dbReference type="EMBL" id="QFLI01000019">
    <property type="protein sequence ID" value="PXX95018.1"/>
    <property type="molecule type" value="Genomic_DNA"/>
</dbReference>
<dbReference type="RefSeq" id="WP_110364030.1">
    <property type="nucleotide sequence ID" value="NZ_QFLI01000019.1"/>
</dbReference>
<comment type="caution">
    <text evidence="1">The sequence shown here is derived from an EMBL/GenBank/DDBJ whole genome shotgun (WGS) entry which is preliminary data.</text>
</comment>
<dbReference type="NCBIfam" id="TIGR04549">
    <property type="entry name" value="LP_HExxH_w_tonB"/>
    <property type="match status" value="1"/>
</dbReference>
<proteinExistence type="predicted"/>
<accession>A0A2V4A4P0</accession>
<gene>
    <name evidence="1" type="ORF">DF185_22735</name>
</gene>
<dbReference type="Pfam" id="PF15890">
    <property type="entry name" value="Peptidase_Mx1"/>
    <property type="match status" value="1"/>
</dbReference>
<dbReference type="InterPro" id="IPR030890">
    <property type="entry name" value="LP_HExxH_w_TonB"/>
</dbReference>
<sequence length="347" mass="40586">MKNIYILLLMSAVLFSFYSCDKEDELRDESVVAYDKALQNELDLWIYEHLTKPYNVKVKYKWDDSEVFNDFHVVPPTMEKAKEFLEAYLNLWIKTYEEESVVGGNPEFMYKFMPKLLVLIGSPQYNADGTTTLGLAEGGKKVTIFNVNKFAEVDLFGGETPEQALDMKRTAVVKSFHTLHHEFGHILHQTKFYPDEFKEISKGKYTGNWMDISNDDAKKHGFITAYSMSEENEDWVEIAASMLSLASHTNEPKLHMDLAVKDNEGNLTSQDADMYLSDWDFELHFWGWELDFDQSPVRWKVTPETLENWKKFHSKVEMVTTYYKEKWGIDMYSMQKRIDTAVTELYN</sequence>
<dbReference type="OrthoDB" id="1113652at2"/>
<keyword evidence="2" id="KW-1185">Reference proteome</keyword>
<dbReference type="Gene3D" id="3.40.390.70">
    <property type="match status" value="1"/>
</dbReference>
<reference evidence="1 2" key="1">
    <citation type="submission" date="2018-05" db="EMBL/GenBank/DDBJ databases">
        <title>Marinifilum breve JC075T sp. nov., a marine bacterium isolated from Yongle Blue Hole in the South China Sea.</title>
        <authorList>
            <person name="Fu T."/>
        </authorList>
    </citation>
    <scope>NUCLEOTIDE SEQUENCE [LARGE SCALE GENOMIC DNA]</scope>
    <source>
        <strain evidence="1 2">JC075</strain>
    </source>
</reference>